<dbReference type="Gene3D" id="3.30.70.100">
    <property type="match status" value="1"/>
</dbReference>
<dbReference type="OrthoDB" id="9808130at2"/>
<feature type="domain" description="Stress-response A/B barrel" evidence="1">
    <location>
        <begin position="2"/>
        <end position="97"/>
    </location>
</feature>
<dbReference type="Pfam" id="PF07876">
    <property type="entry name" value="Dabb"/>
    <property type="match status" value="1"/>
</dbReference>
<evidence type="ECO:0000313" key="3">
    <source>
        <dbReference type="Proteomes" id="UP000306888"/>
    </source>
</evidence>
<dbReference type="SMART" id="SM00886">
    <property type="entry name" value="Dabb"/>
    <property type="match status" value="1"/>
</dbReference>
<evidence type="ECO:0000313" key="2">
    <source>
        <dbReference type="EMBL" id="TGY40346.1"/>
    </source>
</evidence>
<proteinExistence type="predicted"/>
<protein>
    <submittedName>
        <fullName evidence="2">Dabb family protein</fullName>
    </submittedName>
</protein>
<accession>A0A4S2DEF7</accession>
<organism evidence="2 3">
    <name type="scientific">Clostridium sartagoforme</name>
    <dbReference type="NCBI Taxonomy" id="84031"/>
    <lineage>
        <taxon>Bacteria</taxon>
        <taxon>Bacillati</taxon>
        <taxon>Bacillota</taxon>
        <taxon>Clostridia</taxon>
        <taxon>Eubacteriales</taxon>
        <taxon>Clostridiaceae</taxon>
        <taxon>Clostridium</taxon>
    </lineage>
</organism>
<dbReference type="AlphaFoldDB" id="A0A4S2DEF7"/>
<dbReference type="RefSeq" id="WP_136008108.1">
    <property type="nucleotide sequence ID" value="NZ_SRYR01000014.1"/>
</dbReference>
<dbReference type="Proteomes" id="UP000306888">
    <property type="component" value="Unassembled WGS sequence"/>
</dbReference>
<dbReference type="InterPro" id="IPR013097">
    <property type="entry name" value="Dabb"/>
</dbReference>
<dbReference type="EMBL" id="SRYR01000014">
    <property type="protein sequence ID" value="TGY40346.1"/>
    <property type="molecule type" value="Genomic_DNA"/>
</dbReference>
<gene>
    <name evidence="2" type="ORF">E5347_15375</name>
</gene>
<name>A0A4S2DEF7_9CLOT</name>
<evidence type="ECO:0000259" key="1">
    <source>
        <dbReference type="PROSITE" id="PS51502"/>
    </source>
</evidence>
<dbReference type="SUPFAM" id="SSF54909">
    <property type="entry name" value="Dimeric alpha+beta barrel"/>
    <property type="match status" value="1"/>
</dbReference>
<dbReference type="InterPro" id="IPR011008">
    <property type="entry name" value="Dimeric_a/b-barrel"/>
</dbReference>
<comment type="caution">
    <text evidence="2">The sequence shown here is derived from an EMBL/GenBank/DDBJ whole genome shotgun (WGS) entry which is preliminary data.</text>
</comment>
<dbReference type="PANTHER" id="PTHR37832:SF1">
    <property type="entry name" value="STRESS-RESPONSE A_B BARREL DOMAIN-CONTAINING PROTEIN"/>
    <property type="match status" value="1"/>
</dbReference>
<dbReference type="PROSITE" id="PS51502">
    <property type="entry name" value="S_R_A_B_BARREL"/>
    <property type="match status" value="1"/>
</dbReference>
<sequence>MIRHIVSWNYREDLSKEENYKNARKVKEDLEGLKDKIEGIKFIEVIIDPIKSCTADVILISEFETMKELDYYQVHDEHVKVGKFIRANLTNRQCIDYEF</sequence>
<keyword evidence="3" id="KW-1185">Reference proteome</keyword>
<reference evidence="2 3" key="1">
    <citation type="submission" date="2019-04" db="EMBL/GenBank/DDBJ databases">
        <title>Microbes associate with the intestines of laboratory mice.</title>
        <authorList>
            <person name="Navarre W."/>
            <person name="Wong E."/>
            <person name="Huang K."/>
            <person name="Tropini C."/>
            <person name="Ng K."/>
            <person name="Yu B."/>
        </authorList>
    </citation>
    <scope>NUCLEOTIDE SEQUENCE [LARGE SCALE GENOMIC DNA]</scope>
    <source>
        <strain evidence="2 3">NM50_B9-20</strain>
    </source>
</reference>
<dbReference type="PANTHER" id="PTHR37832">
    <property type="entry name" value="BLL2683 PROTEIN"/>
    <property type="match status" value="1"/>
</dbReference>